<feature type="domain" description="DUF305" evidence="2">
    <location>
        <begin position="129"/>
        <end position="280"/>
    </location>
</feature>
<evidence type="ECO:0000256" key="1">
    <source>
        <dbReference type="SAM" id="MobiDB-lite"/>
    </source>
</evidence>
<evidence type="ECO:0000313" key="4">
    <source>
        <dbReference type="Proteomes" id="UP000288711"/>
    </source>
</evidence>
<accession>A0A444B909</accession>
<feature type="region of interest" description="Disordered" evidence="1">
    <location>
        <begin position="254"/>
        <end position="284"/>
    </location>
</feature>
<feature type="region of interest" description="Disordered" evidence="1">
    <location>
        <begin position="83"/>
        <end position="123"/>
    </location>
</feature>
<name>A0A444B909_9MICO</name>
<feature type="compositionally biased region" description="Low complexity" evidence="1">
    <location>
        <begin position="83"/>
        <end position="98"/>
    </location>
</feature>
<gene>
    <name evidence="3" type="ORF">CWN80_04475</name>
</gene>
<feature type="compositionally biased region" description="Basic and acidic residues" evidence="1">
    <location>
        <begin position="254"/>
        <end position="267"/>
    </location>
</feature>
<dbReference type="Proteomes" id="UP000288711">
    <property type="component" value="Unassembled WGS sequence"/>
</dbReference>
<organism evidence="3 4">
    <name type="scientific">Janibacter hoylei PVAS-1</name>
    <dbReference type="NCBI Taxonomy" id="1210046"/>
    <lineage>
        <taxon>Bacteria</taxon>
        <taxon>Bacillati</taxon>
        <taxon>Actinomycetota</taxon>
        <taxon>Actinomycetes</taxon>
        <taxon>Micrococcales</taxon>
        <taxon>Intrasporangiaceae</taxon>
        <taxon>Janibacter</taxon>
    </lineage>
</organism>
<dbReference type="PANTHER" id="PTHR36933">
    <property type="entry name" value="SLL0788 PROTEIN"/>
    <property type="match status" value="1"/>
</dbReference>
<dbReference type="PANTHER" id="PTHR36933:SF1">
    <property type="entry name" value="SLL0788 PROTEIN"/>
    <property type="match status" value="1"/>
</dbReference>
<dbReference type="EMBL" id="PIPF01000003">
    <property type="protein sequence ID" value="RWU84827.1"/>
    <property type="molecule type" value="Genomic_DNA"/>
</dbReference>
<dbReference type="AlphaFoldDB" id="A0A444B909"/>
<dbReference type="Pfam" id="PF03713">
    <property type="entry name" value="DUF305"/>
    <property type="match status" value="1"/>
</dbReference>
<feature type="region of interest" description="Disordered" evidence="1">
    <location>
        <begin position="1"/>
        <end position="62"/>
    </location>
</feature>
<sequence>MGLRMIPPRWRPSGRGVPRRGWRQPCVIGPSRGPGPAPGLVRNGSGPPPHGAPRAKGDTVGPVKSRRVAPFVLALALGLGACSSDEPSTPTATSPDAPVLQPGTPGEPNTSLSGTSAVATPSTSHNDADVTFLQDMIVHHSQAVVMGDLVKGRLTDRKVRGIASRIRDEQKPEMKGMATTLKSWGEKVPVEATNPTLGSRTGHAHHSMPGMATKEQLDELATAKGADVDRLYLDLMIAHHEGALKMCRTLGEKGSDERTGELGDDIHVTQTKQISQMKDMRRRL</sequence>
<comment type="caution">
    <text evidence="3">The sequence shown here is derived from an EMBL/GenBank/DDBJ whole genome shotgun (WGS) entry which is preliminary data.</text>
</comment>
<feature type="compositionally biased region" description="Polar residues" evidence="1">
    <location>
        <begin position="107"/>
        <end position="123"/>
    </location>
</feature>
<reference evidence="3 4" key="1">
    <citation type="journal article" date="2009" name="Int. J. Syst. Evol. Microbiol.">
        <title>Janibacter hoylei sp. nov., Bacillus isronensis sp. nov. and Bacillus aryabhattai sp. nov., isolated from cryotubes used for collecting air from the upper atmosphere.</title>
        <authorList>
            <person name="Shivaji S."/>
            <person name="Chaturvedi P."/>
            <person name="Begum Z."/>
            <person name="Pindi P.K."/>
            <person name="Manorama R."/>
            <person name="Padmanaban D.A."/>
            <person name="Shouche Y.S."/>
            <person name="Pawar S."/>
            <person name="Vaishampayan P."/>
            <person name="Dutt C.B."/>
            <person name="Datta G.N."/>
            <person name="Manchanda R.K."/>
            <person name="Rao U.R."/>
            <person name="Bhargava P.M."/>
            <person name="Narlikar J.V."/>
        </authorList>
    </citation>
    <scope>NUCLEOTIDE SEQUENCE [LARGE SCALE GENOMIC DNA]</scope>
    <source>
        <strain evidence="3 4">PVAS-1</strain>
    </source>
</reference>
<dbReference type="InterPro" id="IPR005183">
    <property type="entry name" value="DUF305_CopM-like"/>
</dbReference>
<proteinExistence type="predicted"/>
<protein>
    <submittedName>
        <fullName evidence="3">DUF305 domain-containing protein</fullName>
    </submittedName>
</protein>
<evidence type="ECO:0000313" key="3">
    <source>
        <dbReference type="EMBL" id="RWU84827.1"/>
    </source>
</evidence>
<keyword evidence="4" id="KW-1185">Reference proteome</keyword>
<dbReference type="InterPro" id="IPR012347">
    <property type="entry name" value="Ferritin-like"/>
</dbReference>
<evidence type="ECO:0000259" key="2">
    <source>
        <dbReference type="Pfam" id="PF03713"/>
    </source>
</evidence>
<dbReference type="Gene3D" id="1.20.1260.10">
    <property type="match status" value="1"/>
</dbReference>